<reference evidence="3 4" key="1">
    <citation type="submission" date="2021-03" db="EMBL/GenBank/DDBJ databases">
        <title>The complete genome sequence of Acetobacter sacchari TBRC 11175.</title>
        <authorList>
            <person name="Charoenyingcharoen P."/>
            <person name="Yukphan P."/>
        </authorList>
    </citation>
    <scope>NUCLEOTIDE SEQUENCE [LARGE SCALE GENOMIC DNA]</scope>
    <source>
        <strain evidence="3 4">TBRC 11175</strain>
    </source>
</reference>
<keyword evidence="2" id="KW-1133">Transmembrane helix</keyword>
<feature type="region of interest" description="Disordered" evidence="1">
    <location>
        <begin position="1"/>
        <end position="42"/>
    </location>
</feature>
<dbReference type="Proteomes" id="UP000664771">
    <property type="component" value="Unassembled WGS sequence"/>
</dbReference>
<protein>
    <submittedName>
        <fullName evidence="3">Uncharacterized protein</fullName>
    </submittedName>
</protein>
<evidence type="ECO:0000313" key="3">
    <source>
        <dbReference type="EMBL" id="MBO1360658.1"/>
    </source>
</evidence>
<keyword evidence="4" id="KW-1185">Reference proteome</keyword>
<sequence length="75" mass="8087">MSKDPDFLTDVGWTEQSPEDAEADSRANAIEQAEGIGEEPTGSTSVLRTLVLPVLLGGIFLIFAFWAGFAWLGML</sequence>
<dbReference type="EMBL" id="JAFVMF010000013">
    <property type="protein sequence ID" value="MBO1360658.1"/>
    <property type="molecule type" value="Genomic_DNA"/>
</dbReference>
<evidence type="ECO:0000256" key="2">
    <source>
        <dbReference type="SAM" id="Phobius"/>
    </source>
</evidence>
<comment type="caution">
    <text evidence="3">The sequence shown here is derived from an EMBL/GenBank/DDBJ whole genome shotgun (WGS) entry which is preliminary data.</text>
</comment>
<accession>A0ABS3LXL9</accession>
<name>A0ABS3LXL9_9PROT</name>
<gene>
    <name evidence="3" type="ORF">J2D73_12755</name>
</gene>
<dbReference type="RefSeq" id="WP_207881922.1">
    <property type="nucleotide sequence ID" value="NZ_JAFVMF010000013.1"/>
</dbReference>
<evidence type="ECO:0000313" key="4">
    <source>
        <dbReference type="Proteomes" id="UP000664771"/>
    </source>
</evidence>
<feature type="transmembrane region" description="Helical" evidence="2">
    <location>
        <begin position="50"/>
        <end position="72"/>
    </location>
</feature>
<keyword evidence="2" id="KW-0812">Transmembrane</keyword>
<proteinExistence type="predicted"/>
<evidence type="ECO:0000256" key="1">
    <source>
        <dbReference type="SAM" id="MobiDB-lite"/>
    </source>
</evidence>
<organism evidence="3 4">
    <name type="scientific">Acetobacter sacchari</name>
    <dbReference type="NCBI Taxonomy" id="2661687"/>
    <lineage>
        <taxon>Bacteria</taxon>
        <taxon>Pseudomonadati</taxon>
        <taxon>Pseudomonadota</taxon>
        <taxon>Alphaproteobacteria</taxon>
        <taxon>Acetobacterales</taxon>
        <taxon>Acetobacteraceae</taxon>
        <taxon>Acetobacter</taxon>
    </lineage>
</organism>
<keyword evidence="2" id="KW-0472">Membrane</keyword>